<dbReference type="RefSeq" id="WP_011847744.1">
    <property type="nucleotide sequence ID" value="NC_009052.1"/>
</dbReference>
<dbReference type="Proteomes" id="UP000001557">
    <property type="component" value="Chromosome"/>
</dbReference>
<evidence type="ECO:0000313" key="2">
    <source>
        <dbReference type="Proteomes" id="UP000001557"/>
    </source>
</evidence>
<keyword evidence="2" id="KW-1185">Reference proteome</keyword>
<gene>
    <name evidence="1" type="ordered locus">Sbal_3557</name>
</gene>
<dbReference type="OrthoDB" id="6264499at2"/>
<dbReference type="STRING" id="325240.Sbal_3557"/>
<dbReference type="KEGG" id="sbl:Sbal_3557"/>
<dbReference type="AlphaFoldDB" id="A3D8H0"/>
<name>A3D8H0_SHEB5</name>
<sequence length="439" mass="50468">MKNESSISDINSTIVTSSNEKVINKASNTSLESNINDIELDIYDIPKSIIPYRLAHNRFVPEKVYLNMVENKAFNAIELSALHTIFDSAVPGSVSLELSQLYAYSTIISSQLAYPEKWANHPILDKLHFTVNITRKEMNALIANAKEIAEKAGVYLIAKPPKRKKNQYHETVVTFCSKEHKNAKIYFFLGDNAESRKHPVNILRIEVNPARHSYTEFKCFFLALKQSGSIKKYTRKMKNANVTRHDLAIDILLCPLVTLIADKASIKENYSNHSKHNEKNYTHVQTVTIGNSERSNTILYSKTEKILEAREKNKKSSLSLILNGDSNPISVNRIEQKSRKQQEGKKPVMEDLDKKSNQNLFKSLCIYRPELLVTVHEDQQAQVLRDGYMVAMKKHDKAAFVCRENFLKPFQMFINYEAFHKMQKRILKNAKNYIIRPDK</sequence>
<organism evidence="1 2">
    <name type="scientific">Shewanella baltica (strain OS155 / ATCC BAA-1091)</name>
    <dbReference type="NCBI Taxonomy" id="325240"/>
    <lineage>
        <taxon>Bacteria</taxon>
        <taxon>Pseudomonadati</taxon>
        <taxon>Pseudomonadota</taxon>
        <taxon>Gammaproteobacteria</taxon>
        <taxon>Alteromonadales</taxon>
        <taxon>Shewanellaceae</taxon>
        <taxon>Shewanella</taxon>
    </lineage>
</organism>
<protein>
    <submittedName>
        <fullName evidence="1">Uncharacterized protein</fullName>
    </submittedName>
</protein>
<evidence type="ECO:0000313" key="1">
    <source>
        <dbReference type="EMBL" id="ABN63033.1"/>
    </source>
</evidence>
<dbReference type="EMBL" id="CP000563">
    <property type="protein sequence ID" value="ABN63033.1"/>
    <property type="molecule type" value="Genomic_DNA"/>
</dbReference>
<accession>A3D8H0</accession>
<reference evidence="1 2" key="1">
    <citation type="submission" date="2007-02" db="EMBL/GenBank/DDBJ databases">
        <title>Complete sequence of chromosome of Shewanella baltica OS155.</title>
        <authorList>
            <consortium name="US DOE Joint Genome Institute"/>
            <person name="Copeland A."/>
            <person name="Lucas S."/>
            <person name="Lapidus A."/>
            <person name="Barry K."/>
            <person name="Detter J.C."/>
            <person name="Glavina del Rio T."/>
            <person name="Hammon N."/>
            <person name="Israni S."/>
            <person name="Dalin E."/>
            <person name="Tice H."/>
            <person name="Pitluck S."/>
            <person name="Sims D.R."/>
            <person name="Brettin T."/>
            <person name="Bruce D."/>
            <person name="Han C."/>
            <person name="Tapia R."/>
            <person name="Brainard J."/>
            <person name="Schmutz J."/>
            <person name="Larimer F."/>
            <person name="Land M."/>
            <person name="Hauser L."/>
            <person name="Kyrpides N."/>
            <person name="Mikhailova N."/>
            <person name="Brettar I."/>
            <person name="Klappenbach J."/>
            <person name="Konstantinidis K."/>
            <person name="Rodrigues J."/>
            <person name="Tiedje J."/>
            <person name="Richardson P."/>
        </authorList>
    </citation>
    <scope>NUCLEOTIDE SEQUENCE [LARGE SCALE GENOMIC DNA]</scope>
    <source>
        <strain evidence="2">OS155 / ATCC BAA-1091</strain>
    </source>
</reference>
<dbReference type="HOGENOM" id="CLU_623876_0_0_6"/>
<proteinExistence type="predicted"/>